<name>A0A9X1P5W2_9HYPH</name>
<proteinExistence type="predicted"/>
<dbReference type="InterPro" id="IPR046071">
    <property type="entry name" value="DUF6030"/>
</dbReference>
<dbReference type="Proteomes" id="UP001139035">
    <property type="component" value="Unassembled WGS sequence"/>
</dbReference>
<organism evidence="2 3">
    <name type="scientific">Jiella avicenniae</name>
    <dbReference type="NCBI Taxonomy" id="2907202"/>
    <lineage>
        <taxon>Bacteria</taxon>
        <taxon>Pseudomonadati</taxon>
        <taxon>Pseudomonadota</taxon>
        <taxon>Alphaproteobacteria</taxon>
        <taxon>Hyphomicrobiales</taxon>
        <taxon>Aurantimonadaceae</taxon>
        <taxon>Jiella</taxon>
    </lineage>
</organism>
<evidence type="ECO:0000313" key="3">
    <source>
        <dbReference type="Proteomes" id="UP001139035"/>
    </source>
</evidence>
<dbReference type="Pfam" id="PF19495">
    <property type="entry name" value="DUF6030"/>
    <property type="match status" value="1"/>
</dbReference>
<gene>
    <name evidence="2" type="ORF">LZD57_22980</name>
</gene>
<reference evidence="2" key="1">
    <citation type="submission" date="2022-01" db="EMBL/GenBank/DDBJ databases">
        <title>Jiella avicenniae sp. nov., a novel endophytic bacterium isolated from bark of Avicennia marina.</title>
        <authorList>
            <person name="Tuo L."/>
        </authorList>
    </citation>
    <scope>NUCLEOTIDE SEQUENCE</scope>
    <source>
        <strain evidence="2">CBK1P-4</strain>
    </source>
</reference>
<comment type="caution">
    <text evidence="2">The sequence shown here is derived from an EMBL/GenBank/DDBJ whole genome shotgun (WGS) entry which is preliminary data.</text>
</comment>
<evidence type="ECO:0000256" key="1">
    <source>
        <dbReference type="SAM" id="MobiDB-lite"/>
    </source>
</evidence>
<accession>A0A9X1P5W2</accession>
<evidence type="ECO:0000313" key="2">
    <source>
        <dbReference type="EMBL" id="MCE7030860.1"/>
    </source>
</evidence>
<dbReference type="EMBL" id="JAJUWU010000031">
    <property type="protein sequence ID" value="MCE7030860.1"/>
    <property type="molecule type" value="Genomic_DNA"/>
</dbReference>
<dbReference type="RefSeq" id="WP_233721931.1">
    <property type="nucleotide sequence ID" value="NZ_JAJUWU010000031.1"/>
</dbReference>
<protein>
    <submittedName>
        <fullName evidence="2">DUF6030 family protein</fullName>
    </submittedName>
</protein>
<dbReference type="AlphaFoldDB" id="A0A9X1P5W2"/>
<feature type="region of interest" description="Disordered" evidence="1">
    <location>
        <begin position="1"/>
        <end position="24"/>
    </location>
</feature>
<feature type="compositionally biased region" description="Basic and acidic residues" evidence="1">
    <location>
        <begin position="1"/>
        <end position="19"/>
    </location>
</feature>
<keyword evidence="3" id="KW-1185">Reference proteome</keyword>
<sequence length="294" mass="31591">MEKASDARSLWDEPRHDEPLAGTKSKLSSQLQKLWPADGACALNAGLALRTGLLASVVVTGSFLAASASGGFSPGKRVVGEENLAHAAIPTEQVIKRESKARETVHLPSERLIFGGLGSSSSFHLALDSEPPELCEKIAIGPLATGWLPSAVFPGEWECAATVDVVTTPAKEGDGSSAAGGYRLFAMARGQSEGAVSYVRFKLSATDEKNAEQGASDLDDRVRSLFGSLRWDLPEGLSDTLQKLRPVSDSVRGMKIDFFQEKIADNRYNLVIELPKSQLSSPHLQDDFIARRKI</sequence>